<sequence length="148" mass="16412">MGLFGNNSNLQTQNNSVLGPAEAFAAITLATVAADGYLTDEEAHTMMATLNRMHLFRSYPNEVLRRMFDKLCSLIKRQGFDGFIKLAVSSLPHDLYETAFAVATDLALADGEVTKEEEDLLNYLWKSLAIPDETAHNIVKVMMIKNKG</sequence>
<reference evidence="2 3" key="1">
    <citation type="submission" date="2023-01" db="EMBL/GenBank/DDBJ databases">
        <title>Genomes from the Australian National Cyanobacteria Reference Collection.</title>
        <authorList>
            <person name="Willis A."/>
            <person name="Lee E.M.F."/>
        </authorList>
    </citation>
    <scope>NUCLEOTIDE SEQUENCE [LARGE SCALE GENOMIC DNA]</scope>
    <source>
        <strain evidence="2 3">CS-1033</strain>
    </source>
</reference>
<dbReference type="EMBL" id="JAQMUH010000076">
    <property type="protein sequence ID" value="MDB9539265.1"/>
    <property type="molecule type" value="Genomic_DNA"/>
</dbReference>
<name>A0ABT5APM4_9CYAN</name>
<dbReference type="Gene3D" id="1.10.3680.10">
    <property type="entry name" value="TerB-like"/>
    <property type="match status" value="1"/>
</dbReference>
<dbReference type="CDD" id="cd07176">
    <property type="entry name" value="terB"/>
    <property type="match status" value="1"/>
</dbReference>
<evidence type="ECO:0000313" key="2">
    <source>
        <dbReference type="EMBL" id="MDB9539265.1"/>
    </source>
</evidence>
<evidence type="ECO:0000259" key="1">
    <source>
        <dbReference type="Pfam" id="PF05099"/>
    </source>
</evidence>
<accession>A0ABT5APM4</accession>
<dbReference type="InterPro" id="IPR007791">
    <property type="entry name" value="DjlA_N"/>
</dbReference>
<proteinExistence type="predicted"/>
<dbReference type="Proteomes" id="UP001212499">
    <property type="component" value="Unassembled WGS sequence"/>
</dbReference>
<dbReference type="RefSeq" id="WP_271732075.1">
    <property type="nucleotide sequence ID" value="NZ_JANQDP010000076.1"/>
</dbReference>
<dbReference type="Pfam" id="PF05099">
    <property type="entry name" value="TerB"/>
    <property type="match status" value="1"/>
</dbReference>
<evidence type="ECO:0000313" key="3">
    <source>
        <dbReference type="Proteomes" id="UP001212499"/>
    </source>
</evidence>
<keyword evidence="3" id="KW-1185">Reference proteome</keyword>
<dbReference type="InterPro" id="IPR029024">
    <property type="entry name" value="TerB-like"/>
</dbReference>
<protein>
    <submittedName>
        <fullName evidence="2">Tellurite resistance TerB family protein</fullName>
    </submittedName>
</protein>
<dbReference type="SUPFAM" id="SSF158682">
    <property type="entry name" value="TerB-like"/>
    <property type="match status" value="1"/>
</dbReference>
<feature type="domain" description="Co-chaperone DjlA N-terminal" evidence="1">
    <location>
        <begin position="22"/>
        <end position="137"/>
    </location>
</feature>
<comment type="caution">
    <text evidence="2">The sequence shown here is derived from an EMBL/GenBank/DDBJ whole genome shotgun (WGS) entry which is preliminary data.</text>
</comment>
<organism evidence="2 3">
    <name type="scientific">Anabaenopsis arnoldii</name>
    <dbReference type="NCBI Taxonomy" id="2152938"/>
    <lineage>
        <taxon>Bacteria</taxon>
        <taxon>Bacillati</taxon>
        <taxon>Cyanobacteriota</taxon>
        <taxon>Cyanophyceae</taxon>
        <taxon>Nostocales</taxon>
        <taxon>Nodulariaceae</taxon>
        <taxon>Anabaenopsis</taxon>
    </lineage>
</organism>
<gene>
    <name evidence="2" type="ORF">PN457_06245</name>
</gene>